<protein>
    <submittedName>
        <fullName evidence="4">Rhamnogalacturonan acetylesterase</fullName>
    </submittedName>
</protein>
<dbReference type="GO" id="GO:0016788">
    <property type="term" value="F:hydrolase activity, acting on ester bonds"/>
    <property type="evidence" value="ECO:0007669"/>
    <property type="project" value="UniProtKB-ARBA"/>
</dbReference>
<name>A0A4Y8L405_9BACT</name>
<dbReference type="InterPro" id="IPR037459">
    <property type="entry name" value="RhgT-like"/>
</dbReference>
<accession>A0A4Y8L405</accession>
<keyword evidence="5" id="KW-1185">Reference proteome</keyword>
<gene>
    <name evidence="4" type="ORF">E2605_08820</name>
</gene>
<dbReference type="PANTHER" id="PTHR43695:SF1">
    <property type="entry name" value="RHAMNOGALACTURONAN ACETYLESTERASE"/>
    <property type="match status" value="1"/>
</dbReference>
<evidence type="ECO:0000256" key="1">
    <source>
        <dbReference type="ARBA" id="ARBA00008668"/>
    </source>
</evidence>
<evidence type="ECO:0000313" key="4">
    <source>
        <dbReference type="EMBL" id="TFD96904.1"/>
    </source>
</evidence>
<dbReference type="CDD" id="cd01821">
    <property type="entry name" value="Rhamnogalacturan_acetylesterase_like"/>
    <property type="match status" value="1"/>
</dbReference>
<reference evidence="4 5" key="1">
    <citation type="submission" date="2019-03" db="EMBL/GenBank/DDBJ databases">
        <title>San Antonio Military Medical Center submission to MRSN (WRAIR), pending publication.</title>
        <authorList>
            <person name="Blyth D.M."/>
            <person name="Mccarthy S.L."/>
            <person name="Schall S.E."/>
            <person name="Stam J.A."/>
            <person name="Ong A.C."/>
            <person name="Mcgann P.T."/>
        </authorList>
    </citation>
    <scope>NUCLEOTIDE SEQUENCE [LARGE SCALE GENOMIC DNA]</scope>
    <source>
        <strain evidence="4 5">MRSN571793</strain>
    </source>
</reference>
<keyword evidence="2" id="KW-0378">Hydrolase</keyword>
<comment type="similarity">
    <text evidence="1">Belongs to the 'GDSL' lipolytic enzyme family.</text>
</comment>
<dbReference type="SUPFAM" id="SSF52266">
    <property type="entry name" value="SGNH hydrolase"/>
    <property type="match status" value="1"/>
</dbReference>
<dbReference type="Proteomes" id="UP000297861">
    <property type="component" value="Unassembled WGS sequence"/>
</dbReference>
<dbReference type="AlphaFoldDB" id="A0A4Y8L405"/>
<proteinExistence type="inferred from homology"/>
<evidence type="ECO:0000259" key="3">
    <source>
        <dbReference type="Pfam" id="PF13472"/>
    </source>
</evidence>
<organism evidence="4 5">
    <name type="scientific">Dysgonomonas capnocytophagoides</name>
    <dbReference type="NCBI Taxonomy" id="45254"/>
    <lineage>
        <taxon>Bacteria</taxon>
        <taxon>Pseudomonadati</taxon>
        <taxon>Bacteroidota</taxon>
        <taxon>Bacteroidia</taxon>
        <taxon>Bacteroidales</taxon>
        <taxon>Dysgonomonadaceae</taxon>
        <taxon>Dysgonomonas</taxon>
    </lineage>
</organism>
<evidence type="ECO:0000256" key="2">
    <source>
        <dbReference type="ARBA" id="ARBA00022801"/>
    </source>
</evidence>
<evidence type="ECO:0000313" key="5">
    <source>
        <dbReference type="Proteomes" id="UP000297861"/>
    </source>
</evidence>
<dbReference type="Gene3D" id="3.40.50.1110">
    <property type="entry name" value="SGNH hydrolase"/>
    <property type="match status" value="1"/>
</dbReference>
<comment type="caution">
    <text evidence="4">The sequence shown here is derived from an EMBL/GenBank/DDBJ whole genome shotgun (WGS) entry which is preliminary data.</text>
</comment>
<dbReference type="STRING" id="1121485.GCA_000426485_02985"/>
<dbReference type="InterPro" id="IPR013830">
    <property type="entry name" value="SGNH_hydro"/>
</dbReference>
<dbReference type="InterPro" id="IPR036514">
    <property type="entry name" value="SGNH_hydro_sf"/>
</dbReference>
<dbReference type="Pfam" id="PF13472">
    <property type="entry name" value="Lipase_GDSL_2"/>
    <property type="match status" value="1"/>
</dbReference>
<sequence>MKSIKISFFVLLIAAVLTASKERPVHIFMAGDSTMALKPLAKMVLDSISGDSISEPFPERGWGQVLPDFFNENIVIEDYAQNGRSSRTFIEQGWWQKILDGVQAGDYVVIQFGHNDEAADRPDRYTPPEQYVANLARFVDEVRAKGGNPIICTSVVRRRFDKNGNFLNSHGVYVDLARKVAKDKGVYMIDMYEKSKKYIVTMGEEESTSLFLHLKDGENRNFPGGRIDNTHFRDKGARVMASLFVEGLNENNIRSLTKNLKQ</sequence>
<dbReference type="RefSeq" id="WP_026626823.1">
    <property type="nucleotide sequence ID" value="NZ_JAWZLG010000063.1"/>
</dbReference>
<dbReference type="OrthoDB" id="9804686at2"/>
<dbReference type="EMBL" id="SOML01000004">
    <property type="protein sequence ID" value="TFD96904.1"/>
    <property type="molecule type" value="Genomic_DNA"/>
</dbReference>
<dbReference type="PANTHER" id="PTHR43695">
    <property type="entry name" value="PUTATIVE (AFU_ORTHOLOGUE AFUA_2G17250)-RELATED"/>
    <property type="match status" value="1"/>
</dbReference>
<feature type="domain" description="SGNH hydrolase-type esterase" evidence="3">
    <location>
        <begin position="50"/>
        <end position="238"/>
    </location>
</feature>